<sequence length="539" mass="57962">METNCQRDIKNALQVLAVVKETQSPKSEEELRERLDISGVTTTSSSDSGTPKSEDRSETQSRPGGSGEEQQSSAPGISIGFTEHIEGDGDGVPAGGSDGTVSAGVFYTTVCENNLDEGVRGSSCYVMLGKAGGIEPVPDSAGDREPSGSNPVGEDDDAGQSGVTVTENNQPTITTSDPVVKPKRRLKNIPEQETAVDENMKEEDIKEAFGMATQPRPRRLTGLETAASSLPSIIVHKDQTKRGIDENTTSSGQMQDSELKHGATRSAQGLEVYRGGRNADAASVQKSARSVHLITNNPKTSHIVGVSDGLGNNKRWYQSSEASIISSIEGSCRGSLADGDSSVVSDSPLVIMSEILENQKWIMDKLKSLDEIKHDVESIKKTIMKHSLSLSTLEGQLSSVMIAVPSTGSQPRQVDVNQDLRPLLGRDKGRGIPEMGKMRAQTVSFDEPGQSKTTKPQIPKIKIELDKKILPPAIDSGRTNATGYKPAPTLISREVIIALIDSRIKDKEMNTKMKRLLGTAKTQRELIEIHKAIINALKN</sequence>
<keyword evidence="4" id="KW-0693">Viral RNA replication</keyword>
<dbReference type="Pfam" id="PF13825">
    <property type="entry name" value="Paramyxo_P_V_N"/>
    <property type="match status" value="1"/>
</dbReference>
<organism evidence="8">
    <name type="scientific">Paramyxoviridae sp</name>
    <dbReference type="NCBI Taxonomy" id="1663356"/>
    <lineage>
        <taxon>Viruses</taxon>
        <taxon>Riboviria</taxon>
        <taxon>Orthornavirae</taxon>
        <taxon>Negarnaviricota</taxon>
        <taxon>Haploviricotina</taxon>
        <taxon>Monjiviricetes</taxon>
        <taxon>Mononegavirales</taxon>
        <taxon>Paramyxoviridae</taxon>
    </lineage>
</organism>
<dbReference type="InterPro" id="IPR028243">
    <property type="entry name" value="Paramyxo_P/V_N"/>
</dbReference>
<feature type="region of interest" description="Disordered" evidence="6">
    <location>
        <begin position="135"/>
        <end position="178"/>
    </location>
</feature>
<protein>
    <recommendedName>
        <fullName evidence="1">Phosphoprotein</fullName>
    </recommendedName>
</protein>
<accession>A0A858HPZ7</accession>
<gene>
    <name evidence="8" type="primary">P/V/C</name>
</gene>
<evidence type="ECO:0000256" key="6">
    <source>
        <dbReference type="SAM" id="MobiDB-lite"/>
    </source>
</evidence>
<keyword evidence="3" id="KW-0597">Phosphoprotein</keyword>
<evidence type="ECO:0000256" key="5">
    <source>
        <dbReference type="ARBA" id="ARBA00060014"/>
    </source>
</evidence>
<reference evidence="8" key="1">
    <citation type="journal article" date="2020" name="Res Sq">
        <title>Decoding the RNA viromes of rodent lungs provides new visions into the origin and evolution pattern of rodent-borne diseases in Mainland Southeast Asia.</title>
        <authorList>
            <person name="Wu Z."/>
            <person name="Han Y."/>
            <person name="Liu B."/>
            <person name="Li H."/>
            <person name="Zhu G."/>
            <person name="Latinne A."/>
            <person name="Dong J."/>
            <person name="Sun L."/>
            <person name="Du J."/>
            <person name="Zhou S."/>
            <person name="Chen M."/>
            <person name="Kritiyakan A."/>
            <person name="Jittapalapong S."/>
            <person name="Chaisiri K."/>
            <person name="Buchy P."/>
            <person name="Duong V."/>
            <person name="Yang J."/>
            <person name="Jiang J."/>
            <person name="Xu X."/>
            <person name="Zhou H."/>
            <person name="Yang F."/>
            <person name="Morand S."/>
            <person name="Daszak P."/>
            <person name="Jin Q."/>
        </authorList>
    </citation>
    <scope>NUCLEOTIDE SEQUENCE</scope>
    <source>
        <strain evidence="8">RtRt-ParaV/Tl2006</strain>
    </source>
</reference>
<evidence type="ECO:0000256" key="1">
    <source>
        <dbReference type="ARBA" id="ARBA00020572"/>
    </source>
</evidence>
<evidence type="ECO:0000259" key="7">
    <source>
        <dbReference type="Pfam" id="PF13825"/>
    </source>
</evidence>
<proteinExistence type="predicted"/>
<evidence type="ECO:0000313" key="8">
    <source>
        <dbReference type="EMBL" id="QIM74039.1"/>
    </source>
</evidence>
<name>A0A858HPZ7_9MONO</name>
<feature type="compositionally biased region" description="Polar residues" evidence="6">
    <location>
        <begin position="60"/>
        <end position="75"/>
    </location>
</feature>
<dbReference type="InterPro" id="IPR004897">
    <property type="entry name" value="P/V_Pprotein_paramyxoviral"/>
</dbReference>
<evidence type="ECO:0000256" key="4">
    <source>
        <dbReference type="ARBA" id="ARBA00022953"/>
    </source>
</evidence>
<dbReference type="Gene3D" id="1.20.5.110">
    <property type="match status" value="1"/>
</dbReference>
<dbReference type="Pfam" id="PF03210">
    <property type="entry name" value="Paramyx_P_V_C"/>
    <property type="match status" value="1"/>
</dbReference>
<keyword evidence="2" id="KW-0691">RNA editing</keyword>
<evidence type="ECO:0000256" key="3">
    <source>
        <dbReference type="ARBA" id="ARBA00022553"/>
    </source>
</evidence>
<feature type="compositionally biased region" description="Polar residues" evidence="6">
    <location>
        <begin position="246"/>
        <end position="256"/>
    </location>
</feature>
<feature type="compositionally biased region" description="Polar residues" evidence="6">
    <location>
        <begin position="161"/>
        <end position="177"/>
    </location>
</feature>
<feature type="compositionally biased region" description="Basic and acidic residues" evidence="6">
    <location>
        <begin position="26"/>
        <end position="36"/>
    </location>
</feature>
<dbReference type="EMBL" id="MT085305">
    <property type="protein sequence ID" value="QIM74039.1"/>
    <property type="molecule type" value="Viral_cRNA"/>
</dbReference>
<feature type="region of interest" description="Disordered" evidence="6">
    <location>
        <begin position="22"/>
        <end position="75"/>
    </location>
</feature>
<comment type="function">
    <text evidence="5">Essential cofactor of the RNA polymerase L that plays a central role in the transcription and replication by forming the polymerase complex with RNA polymerase L and recruiting L to the genomic N-RNA template for RNA synthesis. Also plays a central role in the encapsidation of nascent RNA chains by forming the encapsidation complex with the nucleocapsid protein N (N-P complex). Acts as a chaperone for newly synthesized free N protein, so-called N0, allowing encapsidation of nascent RNA chains during replication. The nucleoprotein protein N prevents excessive phosphorylation of P, which leads to down-regulation of viral transcription/ replication. Participates, together with N, in the formation of viral factories (viroplasms), which are large inclusions in the host cytoplasm where replication takes place.</text>
</comment>
<feature type="region of interest" description="Disordered" evidence="6">
    <location>
        <begin position="243"/>
        <end position="264"/>
    </location>
</feature>
<feature type="compositionally biased region" description="Low complexity" evidence="6">
    <location>
        <begin position="38"/>
        <end position="50"/>
    </location>
</feature>
<feature type="domain" description="Paramyxovirus structural protein P/V N-terminal" evidence="7">
    <location>
        <begin position="237"/>
        <end position="300"/>
    </location>
</feature>
<evidence type="ECO:0000256" key="2">
    <source>
        <dbReference type="ARBA" id="ARBA00022495"/>
    </source>
</evidence>